<reference evidence="1 2" key="1">
    <citation type="journal article" date="2018" name="Mol. Biol. Evol.">
        <title>Broad Genomic Sampling Reveals a Smut Pathogenic Ancestry of the Fungal Clade Ustilaginomycotina.</title>
        <authorList>
            <person name="Kijpornyongpan T."/>
            <person name="Mondo S.J."/>
            <person name="Barry K."/>
            <person name="Sandor L."/>
            <person name="Lee J."/>
            <person name="Lipzen A."/>
            <person name="Pangilinan J."/>
            <person name="LaButti K."/>
            <person name="Hainaut M."/>
            <person name="Henrissat B."/>
            <person name="Grigoriev I.V."/>
            <person name="Spatafora J.W."/>
            <person name="Aime M.C."/>
        </authorList>
    </citation>
    <scope>NUCLEOTIDE SEQUENCE [LARGE SCALE GENOMIC DNA]</scope>
    <source>
        <strain evidence="1 2">SA 807</strain>
    </source>
</reference>
<proteinExistence type="predicted"/>
<accession>A0ACD0NWE4</accession>
<keyword evidence="2" id="KW-1185">Reference proteome</keyword>
<evidence type="ECO:0000313" key="1">
    <source>
        <dbReference type="EMBL" id="PWN50163.1"/>
    </source>
</evidence>
<evidence type="ECO:0000313" key="2">
    <source>
        <dbReference type="Proteomes" id="UP000245626"/>
    </source>
</evidence>
<protein>
    <submittedName>
        <fullName evidence="1">P-loop containing nucleoside triphosphate hydrolase protein</fullName>
    </submittedName>
</protein>
<dbReference type="EMBL" id="KZ819962">
    <property type="protein sequence ID" value="PWN50163.1"/>
    <property type="molecule type" value="Genomic_DNA"/>
</dbReference>
<name>A0ACD0NWE4_9BASI</name>
<gene>
    <name evidence="1" type="ORF">IE53DRAFT_316329</name>
</gene>
<sequence>MPCRPPGRGVVLSLSNLRTLAPTRPWPTTSRTIWKSDPSIPRRFDLSLYRCKSSASNRVSHSGIPSRPIHANQSHSKEWDTIFALASGRGRAGIAVIRISGPDADKVYLNICKLPGRQAFSKALPEARRLVLRDLVDPFSGQLLDKAAVIWFEAGESYTGEKTLELHIHGGIATVRDVLDSLSSLSISSNRLRIRPSEPGEFTRRAFTNAKLDLCSSEALHSLISSETTSQRILALRSTGGGGQSKRFKAMRDQILKSQALVEAMIDFGEEEGVEDEVLESAFMNVLVLRQMIVKELGLVEEGAETSSLTRVDGQRGEMTRTGVYRRSVGEIVTDGVRLAIYGPPNAGKSTLLNRLADREAAIVSSIPGTTRDVLEVQLEIEGFKVLVYDTAGLREDHDLHDQGAKSKEEGSRIGEIERIGMNKTREAVKSADLSLLVYPADKLLSEEEGSIRTSRELLWPLSYKLDDISPEEGAGSGGDEATAGDEDRHLIFINKLDLLQSDGGCDRPQGRIKVWKGSLRSGTGYEELVRGISSVLVAKYRSVLDSDRDVPLVTNARHRHHLFETLRCLDEFLAAAKGGLDLVLASESLRRASRSIGRITGSDVTSDEVLGEIFSKFCIGK</sequence>
<organism evidence="1 2">
    <name type="scientific">Violaceomyces palustris</name>
    <dbReference type="NCBI Taxonomy" id="1673888"/>
    <lineage>
        <taxon>Eukaryota</taxon>
        <taxon>Fungi</taxon>
        <taxon>Dikarya</taxon>
        <taxon>Basidiomycota</taxon>
        <taxon>Ustilaginomycotina</taxon>
        <taxon>Ustilaginomycetes</taxon>
        <taxon>Violaceomycetales</taxon>
        <taxon>Violaceomycetaceae</taxon>
        <taxon>Violaceomyces</taxon>
    </lineage>
</organism>
<keyword evidence="1" id="KW-0378">Hydrolase</keyword>
<dbReference type="Proteomes" id="UP000245626">
    <property type="component" value="Unassembled WGS sequence"/>
</dbReference>